<organism evidence="2 3">
    <name type="scientific">Zizania palustris</name>
    <name type="common">Northern wild rice</name>
    <dbReference type="NCBI Taxonomy" id="103762"/>
    <lineage>
        <taxon>Eukaryota</taxon>
        <taxon>Viridiplantae</taxon>
        <taxon>Streptophyta</taxon>
        <taxon>Embryophyta</taxon>
        <taxon>Tracheophyta</taxon>
        <taxon>Spermatophyta</taxon>
        <taxon>Magnoliopsida</taxon>
        <taxon>Liliopsida</taxon>
        <taxon>Poales</taxon>
        <taxon>Poaceae</taxon>
        <taxon>BOP clade</taxon>
        <taxon>Oryzoideae</taxon>
        <taxon>Oryzeae</taxon>
        <taxon>Zizaniinae</taxon>
        <taxon>Zizania</taxon>
    </lineage>
</organism>
<comment type="caution">
    <text evidence="2">The sequence shown here is derived from an EMBL/GenBank/DDBJ whole genome shotgun (WGS) entry which is preliminary data.</text>
</comment>
<keyword evidence="3" id="KW-1185">Reference proteome</keyword>
<evidence type="ECO:0000313" key="3">
    <source>
        <dbReference type="Proteomes" id="UP000729402"/>
    </source>
</evidence>
<accession>A0A8J5SDH8</accession>
<evidence type="ECO:0000313" key="2">
    <source>
        <dbReference type="EMBL" id="KAG8060967.1"/>
    </source>
</evidence>
<reference evidence="2" key="1">
    <citation type="journal article" date="2021" name="bioRxiv">
        <title>Whole Genome Assembly and Annotation of Northern Wild Rice, Zizania palustris L., Supports a Whole Genome Duplication in the Zizania Genus.</title>
        <authorList>
            <person name="Haas M."/>
            <person name="Kono T."/>
            <person name="Macchietto M."/>
            <person name="Millas R."/>
            <person name="McGilp L."/>
            <person name="Shao M."/>
            <person name="Duquette J."/>
            <person name="Hirsch C.N."/>
            <person name="Kimball J."/>
        </authorList>
    </citation>
    <scope>NUCLEOTIDE SEQUENCE</scope>
    <source>
        <tissue evidence="2">Fresh leaf tissue</tissue>
    </source>
</reference>
<evidence type="ECO:0000313" key="1">
    <source>
        <dbReference type="EMBL" id="KAG8060964.1"/>
    </source>
</evidence>
<dbReference type="EMBL" id="JAAALK010000287">
    <property type="protein sequence ID" value="KAG8060967.1"/>
    <property type="molecule type" value="Genomic_DNA"/>
</dbReference>
<dbReference type="Proteomes" id="UP000729402">
    <property type="component" value="Unassembled WGS sequence"/>
</dbReference>
<protein>
    <submittedName>
        <fullName evidence="2">Uncharacterized protein</fullName>
    </submittedName>
</protein>
<dbReference type="AlphaFoldDB" id="A0A8J5SDH8"/>
<sequence>MIKQAPNLGFMDNVNQYMLADDQARVQWQRSYGECDLAAVVANDQRSSALSLGMPPLQSQGSSNSSNALFGSSSSRHYWNDDDELPPLLEAFRLHLGLCNRTTSCWMTMMIS</sequence>
<gene>
    <name evidence="1" type="ORF">GUJ93_ZPchr0002g24967</name>
    <name evidence="2" type="ORF">GUJ93_ZPchr0002g25865</name>
</gene>
<proteinExistence type="predicted"/>
<name>A0A8J5SDH8_ZIZPA</name>
<dbReference type="EMBL" id="JAAALK010000287">
    <property type="protein sequence ID" value="KAG8060964.1"/>
    <property type="molecule type" value="Genomic_DNA"/>
</dbReference>
<reference evidence="2" key="2">
    <citation type="submission" date="2021-02" db="EMBL/GenBank/DDBJ databases">
        <authorList>
            <person name="Kimball J.A."/>
            <person name="Haas M.W."/>
            <person name="Macchietto M."/>
            <person name="Kono T."/>
            <person name="Duquette J."/>
            <person name="Shao M."/>
        </authorList>
    </citation>
    <scope>NUCLEOTIDE SEQUENCE</scope>
    <source>
        <tissue evidence="2">Fresh leaf tissue</tissue>
    </source>
</reference>